<reference evidence="5" key="3">
    <citation type="submission" date="2025-09" db="UniProtKB">
        <authorList>
            <consortium name="Ensembl"/>
        </authorList>
    </citation>
    <scope>IDENTIFICATION</scope>
</reference>
<feature type="region of interest" description="Disordered" evidence="3">
    <location>
        <begin position="1"/>
        <end position="20"/>
    </location>
</feature>
<dbReference type="InParanoid" id="A0A3P8UMV1"/>
<sequence length="461" mass="52966">MTPGSNQAASASRKGYGRESCSHCATYRSENISAESAIKERKNSKSPSLTKRLKFLFKGRLTMEPIIDEQHTQQESYGELTQRSLRELTSKWFVDTQTPYIVQNGFFPSWFWGFVSRYDAEDILQHEVQGCFLVRLSERVVGYILSYKGRDRCRHFVINQRENGRFVISGASERHNTVPDVVNYYKTHPVQPFGEYLTASCAEEQTEELYDTITVPERRRLATNRPVKNRQKQQNVFVQTHTQMQKSNAKEIPLLPQRSRDLQSNFLNDKDSILYAQLRKKSPREMPKFQTNSLYQLPDEKAKSSCTWDQSLSHCRSPSKSDTLYSELSRSRSPMKFSSEGEQHYRLTEPPAVPPRLSSMPRKPVESFVPRLEKTDPCLPPSGLGSVEESHIYHLACSPCNAVTEGSSLAMEEHSDSVYDDLVHEAPFSRFPKDKTYEMMPGFKDAVPEFFSNVYESLDNV</sequence>
<dbReference type="Ensembl" id="ENSCSET00000003760.1">
    <property type="protein sequence ID" value="ENSCSEP00000003712.1"/>
    <property type="gene ID" value="ENSCSEG00000002429.1"/>
</dbReference>
<reference evidence="5" key="2">
    <citation type="submission" date="2025-08" db="UniProtKB">
        <authorList>
            <consortium name="Ensembl"/>
        </authorList>
    </citation>
    <scope>IDENTIFICATION</scope>
</reference>
<reference evidence="5 6" key="1">
    <citation type="journal article" date="2014" name="Nat. Genet.">
        <title>Whole-genome sequence of a flatfish provides insights into ZW sex chromosome evolution and adaptation to a benthic lifestyle.</title>
        <authorList>
            <person name="Chen S."/>
            <person name="Zhang G."/>
            <person name="Shao C."/>
            <person name="Huang Q."/>
            <person name="Liu G."/>
            <person name="Zhang P."/>
            <person name="Song W."/>
            <person name="An N."/>
            <person name="Chalopin D."/>
            <person name="Volff J.N."/>
            <person name="Hong Y."/>
            <person name="Li Q."/>
            <person name="Sha Z."/>
            <person name="Zhou H."/>
            <person name="Xie M."/>
            <person name="Yu Q."/>
            <person name="Liu Y."/>
            <person name="Xiang H."/>
            <person name="Wang N."/>
            <person name="Wu K."/>
            <person name="Yang C."/>
            <person name="Zhou Q."/>
            <person name="Liao X."/>
            <person name="Yang L."/>
            <person name="Hu Q."/>
            <person name="Zhang J."/>
            <person name="Meng L."/>
            <person name="Jin L."/>
            <person name="Tian Y."/>
            <person name="Lian J."/>
            <person name="Yang J."/>
            <person name="Miao G."/>
            <person name="Liu S."/>
            <person name="Liang Z."/>
            <person name="Yan F."/>
            <person name="Li Y."/>
            <person name="Sun B."/>
            <person name="Zhang H."/>
            <person name="Zhang J."/>
            <person name="Zhu Y."/>
            <person name="Du M."/>
            <person name="Zhao Y."/>
            <person name="Schartl M."/>
            <person name="Tang Q."/>
            <person name="Wang J."/>
        </authorList>
    </citation>
    <scope>NUCLEOTIDE SEQUENCE</scope>
</reference>
<dbReference type="GeneTree" id="ENSGT00940000160977"/>
<feature type="region of interest" description="Disordered" evidence="3">
    <location>
        <begin position="308"/>
        <end position="362"/>
    </location>
</feature>
<dbReference type="Proteomes" id="UP000265120">
    <property type="component" value="Chromosome 6"/>
</dbReference>
<evidence type="ECO:0000313" key="5">
    <source>
        <dbReference type="Ensembl" id="ENSCSEP00000003712.1"/>
    </source>
</evidence>
<dbReference type="OMA" id="KSPCIRT"/>
<dbReference type="PRINTS" id="PR00401">
    <property type="entry name" value="SH2DOMAIN"/>
</dbReference>
<dbReference type="InterPro" id="IPR000980">
    <property type="entry name" value="SH2"/>
</dbReference>
<protein>
    <recommendedName>
        <fullName evidence="4">SH2 domain-containing protein</fullName>
    </recommendedName>
</protein>
<dbReference type="PANTHER" id="PTHR14388:SF6">
    <property type="entry name" value="SH2 DOMAIN-CONTAINING PROTEIN 7"/>
    <property type="match status" value="1"/>
</dbReference>
<organism evidence="5 6">
    <name type="scientific">Cynoglossus semilaevis</name>
    <name type="common">Tongue sole</name>
    <dbReference type="NCBI Taxonomy" id="244447"/>
    <lineage>
        <taxon>Eukaryota</taxon>
        <taxon>Metazoa</taxon>
        <taxon>Chordata</taxon>
        <taxon>Craniata</taxon>
        <taxon>Vertebrata</taxon>
        <taxon>Euteleostomi</taxon>
        <taxon>Actinopterygii</taxon>
        <taxon>Neopterygii</taxon>
        <taxon>Teleostei</taxon>
        <taxon>Neoteleostei</taxon>
        <taxon>Acanthomorphata</taxon>
        <taxon>Carangaria</taxon>
        <taxon>Pleuronectiformes</taxon>
        <taxon>Pleuronectoidei</taxon>
        <taxon>Cynoglossidae</taxon>
        <taxon>Cynoglossinae</taxon>
        <taxon>Cynoglossus</taxon>
    </lineage>
</organism>
<feature type="domain" description="SH2" evidence="4">
    <location>
        <begin position="110"/>
        <end position="201"/>
    </location>
</feature>
<proteinExistence type="predicted"/>
<dbReference type="Pfam" id="PF00017">
    <property type="entry name" value="SH2"/>
    <property type="match status" value="1"/>
</dbReference>
<dbReference type="PROSITE" id="PS50001">
    <property type="entry name" value="SH2"/>
    <property type="match status" value="1"/>
</dbReference>
<evidence type="ECO:0000256" key="3">
    <source>
        <dbReference type="SAM" id="MobiDB-lite"/>
    </source>
</evidence>
<dbReference type="SMART" id="SM00252">
    <property type="entry name" value="SH2"/>
    <property type="match status" value="1"/>
</dbReference>
<feature type="compositionally biased region" description="Polar residues" evidence="3">
    <location>
        <begin position="308"/>
        <end position="332"/>
    </location>
</feature>
<name>A0A3P8UMV1_CYNSE</name>
<dbReference type="KEGG" id="csem:103379967"/>
<evidence type="ECO:0000259" key="4">
    <source>
        <dbReference type="PROSITE" id="PS50001"/>
    </source>
</evidence>
<evidence type="ECO:0000313" key="6">
    <source>
        <dbReference type="Proteomes" id="UP000265120"/>
    </source>
</evidence>
<dbReference type="GO" id="GO:0005737">
    <property type="term" value="C:cytoplasm"/>
    <property type="evidence" value="ECO:0007669"/>
    <property type="project" value="TreeGrafter"/>
</dbReference>
<dbReference type="STRING" id="244447.ENSCSEP00000003712"/>
<evidence type="ECO:0000256" key="1">
    <source>
        <dbReference type="ARBA" id="ARBA00022999"/>
    </source>
</evidence>
<dbReference type="AlphaFoldDB" id="A0A3P8UMV1"/>
<dbReference type="InterPro" id="IPR036860">
    <property type="entry name" value="SH2_dom_sf"/>
</dbReference>
<keyword evidence="1 2" id="KW-0727">SH2 domain</keyword>
<feature type="compositionally biased region" description="Polar residues" evidence="3">
    <location>
        <begin position="1"/>
        <end position="10"/>
    </location>
</feature>
<dbReference type="SUPFAM" id="SSF55550">
    <property type="entry name" value="SH2 domain"/>
    <property type="match status" value="1"/>
</dbReference>
<keyword evidence="6" id="KW-1185">Reference proteome</keyword>
<evidence type="ECO:0000256" key="2">
    <source>
        <dbReference type="PROSITE-ProRule" id="PRU00191"/>
    </source>
</evidence>
<accession>A0A3P8UMV1</accession>
<dbReference type="PANTHER" id="PTHR14388">
    <property type="entry name" value="T CELL-SPECIFIC ADAPTER PROTEIN TSAD"/>
    <property type="match status" value="1"/>
</dbReference>
<dbReference type="Gene3D" id="3.30.505.10">
    <property type="entry name" value="SH2 domain"/>
    <property type="match status" value="1"/>
</dbReference>